<keyword evidence="14" id="KW-1185">Reference proteome</keyword>
<sequence length="615" mass="61443">MKGKPLRISSSRPARRKLISVAAVSAALVAGMTTTVAVAQAPAGKTTPAADTAPALAGPAEAAPSVPAERLIVGYKSGAAEAKSNKAATADAETKGKEAGENVDFQRRLGSGAALVDLGENLTTQDVSDVIAEYRADPQVAYVSPDRLNTPKADPNDTEYAKQWDLFESTAGMRVPGAWGVTTGSGVTVAVIDTGYVTHSDLAANIVGGYDFIADTAVSVDGNGRDSNPADPGDWYNANECGSGIPASDSSWHGTHVAGTIAAVTNNSKGIAGIAYGAKISPVRVLGKCGGYDSDIIDAITWASGGTVSGVPANTNVAKVINMSLGGDGACTSATQSAITAAVNRGTSVVVAAGNDNDNVANHSPGNCNNVISVAATNRSGAKASYSNYGSGVDISAPGGQTSTGTANGILSTLNAGAKTPTSESYEYYQGTSMATPHIAGLAALMKSANSSLTPAQIESAIKSNARALPGACSGGCGAGLADAAKTVQAVSGSGGGSTGGTTFTSTSAVAIPDNGSAVESPITVSGRSGNAPSALQVGVDITHTYRGDLVIDLVAPDGSTYRLKAASSSDSADNVNTTYTVNASSETANGTWKLRVQDTAAQDTGTVNSWKLTF</sequence>
<feature type="active site" description="Charge relay system" evidence="9 10">
    <location>
        <position position="193"/>
    </location>
</feature>
<dbReference type="CDD" id="cd07496">
    <property type="entry name" value="Peptidases_S8_13"/>
    <property type="match status" value="1"/>
</dbReference>
<dbReference type="GO" id="GO:0006508">
    <property type="term" value="P:proteolysis"/>
    <property type="evidence" value="ECO:0007669"/>
    <property type="project" value="UniProtKB-KW"/>
</dbReference>
<dbReference type="Gene3D" id="3.40.50.200">
    <property type="entry name" value="Peptidase S8/S53 domain"/>
    <property type="match status" value="1"/>
</dbReference>
<dbReference type="Gene3D" id="2.60.120.260">
    <property type="entry name" value="Galactose-binding domain-like"/>
    <property type="match status" value="1"/>
</dbReference>
<gene>
    <name evidence="13" type="ORF">FNH08_46280</name>
</gene>
<dbReference type="InterPro" id="IPR002884">
    <property type="entry name" value="P_dom"/>
</dbReference>
<keyword evidence="8" id="KW-0865">Zymogen</keyword>
<dbReference type="FunFam" id="2.60.120.260:FF:000149">
    <property type="entry name" value="Leupeptin-inactivating enzyme 1"/>
    <property type="match status" value="1"/>
</dbReference>
<dbReference type="FunFam" id="3.40.50.200:FF:000022">
    <property type="entry name" value="Extracellular protease"/>
    <property type="match status" value="1"/>
</dbReference>
<dbReference type="InterPro" id="IPR034176">
    <property type="entry name" value="Peptidases_S8_13"/>
</dbReference>
<evidence type="ECO:0000256" key="4">
    <source>
        <dbReference type="ARBA" id="ARBA00022670"/>
    </source>
</evidence>
<feature type="active site" description="Charge relay system" evidence="9 10">
    <location>
        <position position="433"/>
    </location>
</feature>
<dbReference type="Pfam" id="PF00082">
    <property type="entry name" value="Peptidase_S8"/>
    <property type="match status" value="1"/>
</dbReference>
<evidence type="ECO:0000259" key="12">
    <source>
        <dbReference type="PROSITE" id="PS51829"/>
    </source>
</evidence>
<keyword evidence="4 10" id="KW-0645">Protease</keyword>
<dbReference type="GO" id="GO:0004252">
    <property type="term" value="F:serine-type endopeptidase activity"/>
    <property type="evidence" value="ECO:0007669"/>
    <property type="project" value="UniProtKB-UniRule"/>
</dbReference>
<name>A0A5N8XY66_9ACTN</name>
<evidence type="ECO:0000256" key="1">
    <source>
        <dbReference type="ARBA" id="ARBA00004613"/>
    </source>
</evidence>
<dbReference type="PRINTS" id="PR00723">
    <property type="entry name" value="SUBTILISIN"/>
</dbReference>
<evidence type="ECO:0000256" key="8">
    <source>
        <dbReference type="ARBA" id="ARBA00023145"/>
    </source>
</evidence>
<dbReference type="InterPro" id="IPR023828">
    <property type="entry name" value="Peptidase_S8_Ser-AS"/>
</dbReference>
<dbReference type="PROSITE" id="PS00137">
    <property type="entry name" value="SUBTILASE_HIS"/>
    <property type="match status" value="1"/>
</dbReference>
<comment type="subcellular location">
    <subcellularLocation>
        <location evidence="1">Secreted</location>
    </subcellularLocation>
</comment>
<evidence type="ECO:0000256" key="10">
    <source>
        <dbReference type="PROSITE-ProRule" id="PRU01240"/>
    </source>
</evidence>
<keyword evidence="6 10" id="KW-0378">Hydrolase</keyword>
<dbReference type="PROSITE" id="PS51892">
    <property type="entry name" value="SUBTILASE"/>
    <property type="match status" value="1"/>
</dbReference>
<organism evidence="13 14">
    <name type="scientific">Streptomyces spongiae</name>
    <dbReference type="NCBI Taxonomy" id="565072"/>
    <lineage>
        <taxon>Bacteria</taxon>
        <taxon>Bacillati</taxon>
        <taxon>Actinomycetota</taxon>
        <taxon>Actinomycetes</taxon>
        <taxon>Kitasatosporales</taxon>
        <taxon>Streptomycetaceae</taxon>
        <taxon>Streptomyces</taxon>
    </lineage>
</organism>
<dbReference type="Pfam" id="PF01483">
    <property type="entry name" value="P_proprotein"/>
    <property type="match status" value="1"/>
</dbReference>
<feature type="domain" description="P/Homo B" evidence="12">
    <location>
        <begin position="494"/>
        <end position="615"/>
    </location>
</feature>
<dbReference type="EMBL" id="VJZC01000764">
    <property type="protein sequence ID" value="MPY64307.1"/>
    <property type="molecule type" value="Genomic_DNA"/>
</dbReference>
<dbReference type="InterPro" id="IPR008979">
    <property type="entry name" value="Galactose-bd-like_sf"/>
</dbReference>
<dbReference type="PANTHER" id="PTHR43806">
    <property type="entry name" value="PEPTIDASE S8"/>
    <property type="match status" value="1"/>
</dbReference>
<keyword evidence="5 11" id="KW-0732">Signal</keyword>
<evidence type="ECO:0000256" key="2">
    <source>
        <dbReference type="ARBA" id="ARBA00011073"/>
    </source>
</evidence>
<comment type="caution">
    <text evidence="13">The sequence shown here is derived from an EMBL/GenBank/DDBJ whole genome shotgun (WGS) entry which is preliminary data.</text>
</comment>
<feature type="chain" id="PRO_5024288613" evidence="11">
    <location>
        <begin position="40"/>
        <end position="615"/>
    </location>
</feature>
<protein>
    <submittedName>
        <fullName evidence="13">S8 family serine peptidase</fullName>
    </submittedName>
</protein>
<keyword evidence="3" id="KW-0964">Secreted</keyword>
<evidence type="ECO:0000256" key="6">
    <source>
        <dbReference type="ARBA" id="ARBA00022801"/>
    </source>
</evidence>
<evidence type="ECO:0000256" key="5">
    <source>
        <dbReference type="ARBA" id="ARBA00022729"/>
    </source>
</evidence>
<evidence type="ECO:0000256" key="7">
    <source>
        <dbReference type="ARBA" id="ARBA00022825"/>
    </source>
</evidence>
<dbReference type="OrthoDB" id="9790784at2"/>
<dbReference type="InterPro" id="IPR006311">
    <property type="entry name" value="TAT_signal"/>
</dbReference>
<accession>A0A5N8XY66</accession>
<dbReference type="PROSITE" id="PS00138">
    <property type="entry name" value="SUBTILASE_SER"/>
    <property type="match status" value="1"/>
</dbReference>
<dbReference type="AlphaFoldDB" id="A0A5N8XY66"/>
<dbReference type="InterPro" id="IPR022398">
    <property type="entry name" value="Peptidase_S8_His-AS"/>
</dbReference>
<dbReference type="PROSITE" id="PS51318">
    <property type="entry name" value="TAT"/>
    <property type="match status" value="1"/>
</dbReference>
<evidence type="ECO:0000313" key="14">
    <source>
        <dbReference type="Proteomes" id="UP000400924"/>
    </source>
</evidence>
<dbReference type="RefSeq" id="WP_152777739.1">
    <property type="nucleotide sequence ID" value="NZ_VJZC01000764.1"/>
</dbReference>
<evidence type="ECO:0000256" key="9">
    <source>
        <dbReference type="PIRSR" id="PIRSR615500-1"/>
    </source>
</evidence>
<feature type="active site" description="Charge relay system" evidence="9 10">
    <location>
        <position position="253"/>
    </location>
</feature>
<dbReference type="InterPro" id="IPR000209">
    <property type="entry name" value="Peptidase_S8/S53_dom"/>
</dbReference>
<evidence type="ECO:0000313" key="13">
    <source>
        <dbReference type="EMBL" id="MPY64307.1"/>
    </source>
</evidence>
<dbReference type="PANTHER" id="PTHR43806:SF11">
    <property type="entry name" value="CEREVISIN-RELATED"/>
    <property type="match status" value="1"/>
</dbReference>
<dbReference type="InterPro" id="IPR015500">
    <property type="entry name" value="Peptidase_S8_subtilisin-rel"/>
</dbReference>
<dbReference type="Proteomes" id="UP000400924">
    <property type="component" value="Unassembled WGS sequence"/>
</dbReference>
<keyword evidence="7 10" id="KW-0720">Serine protease</keyword>
<reference evidence="13 14" key="1">
    <citation type="submission" date="2019-07" db="EMBL/GenBank/DDBJ databases">
        <title>New species of Amycolatopsis and Streptomyces.</title>
        <authorList>
            <person name="Duangmal K."/>
            <person name="Teo W.F.A."/>
            <person name="Lipun K."/>
        </authorList>
    </citation>
    <scope>NUCLEOTIDE SEQUENCE [LARGE SCALE GENOMIC DNA]</scope>
    <source>
        <strain evidence="13 14">NBRC 106415</strain>
    </source>
</reference>
<dbReference type="SUPFAM" id="SSF49785">
    <property type="entry name" value="Galactose-binding domain-like"/>
    <property type="match status" value="1"/>
</dbReference>
<proteinExistence type="inferred from homology"/>
<feature type="signal peptide" evidence="11">
    <location>
        <begin position="1"/>
        <end position="39"/>
    </location>
</feature>
<dbReference type="InterPro" id="IPR036852">
    <property type="entry name" value="Peptidase_S8/S53_dom_sf"/>
</dbReference>
<evidence type="ECO:0000256" key="11">
    <source>
        <dbReference type="SAM" id="SignalP"/>
    </source>
</evidence>
<comment type="similarity">
    <text evidence="2 10">Belongs to the peptidase S8 family.</text>
</comment>
<evidence type="ECO:0000256" key="3">
    <source>
        <dbReference type="ARBA" id="ARBA00022525"/>
    </source>
</evidence>
<dbReference type="GO" id="GO:0005576">
    <property type="term" value="C:extracellular region"/>
    <property type="evidence" value="ECO:0007669"/>
    <property type="project" value="UniProtKB-SubCell"/>
</dbReference>
<dbReference type="InterPro" id="IPR050131">
    <property type="entry name" value="Peptidase_S8_subtilisin-like"/>
</dbReference>
<dbReference type="SUPFAM" id="SSF52743">
    <property type="entry name" value="Subtilisin-like"/>
    <property type="match status" value="1"/>
</dbReference>
<dbReference type="PROSITE" id="PS51829">
    <property type="entry name" value="P_HOMO_B"/>
    <property type="match status" value="1"/>
</dbReference>